<evidence type="ECO:0000256" key="3">
    <source>
        <dbReference type="ARBA" id="ARBA00022989"/>
    </source>
</evidence>
<dbReference type="Pfam" id="PF00892">
    <property type="entry name" value="EamA"/>
    <property type="match status" value="1"/>
</dbReference>
<sequence length="286" mass="30985">MTVASLFFAITGACAKAVSAGGMSSVEVSFFRNVVGLGIVVFGIYKYGTNNKGGQPVMLFLRGFIGTISMLAFFYNIATIGLAEAFTFAKTAPMFLAFFGVIFFGEKIGFKAWFGIFLGFFGILLIMQPNLGFKISHAMGLINGVLAAFAYLSVHELRKSYDTKTIVLSFMLSGTLIPVFCMVVAEFVNTPAFFDFMFAKFIMPSGISWLWIVLMGVSGLVFQSYMTKAYAASKHAGTVAAIGYTDIIFSMIIGFFMGDNLPNLLAFLGIIIVIISGVIVATQNKK</sequence>
<keyword evidence="3 5" id="KW-1133">Transmembrane helix</keyword>
<feature type="transmembrane region" description="Helical" evidence="5">
    <location>
        <begin position="59"/>
        <end position="79"/>
    </location>
</feature>
<evidence type="ECO:0000256" key="1">
    <source>
        <dbReference type="ARBA" id="ARBA00004141"/>
    </source>
</evidence>
<evidence type="ECO:0000256" key="5">
    <source>
        <dbReference type="SAM" id="Phobius"/>
    </source>
</evidence>
<dbReference type="SUPFAM" id="SSF103481">
    <property type="entry name" value="Multidrug resistance efflux transporter EmrE"/>
    <property type="match status" value="2"/>
</dbReference>
<keyword evidence="8" id="KW-1185">Reference proteome</keyword>
<proteinExistence type="predicted"/>
<dbReference type="PANTHER" id="PTHR22911">
    <property type="entry name" value="ACYL-MALONYL CONDENSING ENZYME-RELATED"/>
    <property type="match status" value="1"/>
</dbReference>
<feature type="transmembrane region" description="Helical" evidence="5">
    <location>
        <begin position="264"/>
        <end position="282"/>
    </location>
</feature>
<evidence type="ECO:0000256" key="4">
    <source>
        <dbReference type="ARBA" id="ARBA00023136"/>
    </source>
</evidence>
<dbReference type="PANTHER" id="PTHR22911:SF6">
    <property type="entry name" value="SOLUTE CARRIER FAMILY 35 MEMBER G1"/>
    <property type="match status" value="1"/>
</dbReference>
<dbReference type="InterPro" id="IPR037185">
    <property type="entry name" value="EmrE-like"/>
</dbReference>
<evidence type="ECO:0000256" key="2">
    <source>
        <dbReference type="ARBA" id="ARBA00022692"/>
    </source>
</evidence>
<keyword evidence="2 5" id="KW-0812">Transmembrane</keyword>
<evidence type="ECO:0000313" key="8">
    <source>
        <dbReference type="Proteomes" id="UP000594749"/>
    </source>
</evidence>
<feature type="transmembrane region" description="Helical" evidence="5">
    <location>
        <begin position="85"/>
        <end position="105"/>
    </location>
</feature>
<feature type="transmembrane region" description="Helical" evidence="5">
    <location>
        <begin position="112"/>
        <end position="129"/>
    </location>
</feature>
<comment type="subcellular location">
    <subcellularLocation>
        <location evidence="1">Membrane</location>
        <topology evidence="1">Multi-pass membrane protein</topology>
    </subcellularLocation>
</comment>
<feature type="transmembrane region" description="Helical" evidence="5">
    <location>
        <begin position="166"/>
        <end position="188"/>
    </location>
</feature>
<keyword evidence="4 5" id="KW-0472">Membrane</keyword>
<protein>
    <submittedName>
        <fullName evidence="7">DMT family transporter</fullName>
    </submittedName>
</protein>
<dbReference type="EMBL" id="CP063078">
    <property type="protein sequence ID" value="QOQ88119.1"/>
    <property type="molecule type" value="Genomic_DNA"/>
</dbReference>
<dbReference type="RefSeq" id="WP_172658575.1">
    <property type="nucleotide sequence ID" value="NZ_CP063078.1"/>
</dbReference>
<dbReference type="GO" id="GO:0016020">
    <property type="term" value="C:membrane"/>
    <property type="evidence" value="ECO:0007669"/>
    <property type="project" value="UniProtKB-SubCell"/>
</dbReference>
<accession>A0A7M1LHQ4</accession>
<organism evidence="7 8">
    <name type="scientific">Campylobacter corcagiensis</name>
    <dbReference type="NCBI Taxonomy" id="1448857"/>
    <lineage>
        <taxon>Bacteria</taxon>
        <taxon>Pseudomonadati</taxon>
        <taxon>Campylobacterota</taxon>
        <taxon>Epsilonproteobacteria</taxon>
        <taxon>Campylobacterales</taxon>
        <taxon>Campylobacteraceae</taxon>
        <taxon>Campylobacter</taxon>
    </lineage>
</organism>
<name>A0A7M1LHQ4_9BACT</name>
<evidence type="ECO:0000259" key="6">
    <source>
        <dbReference type="Pfam" id="PF00892"/>
    </source>
</evidence>
<feature type="transmembrane region" description="Helical" evidence="5">
    <location>
        <begin position="208"/>
        <end position="226"/>
    </location>
</feature>
<feature type="transmembrane region" description="Helical" evidence="5">
    <location>
        <begin position="135"/>
        <end position="154"/>
    </location>
</feature>
<feature type="transmembrane region" description="Helical" evidence="5">
    <location>
        <begin position="238"/>
        <end position="258"/>
    </location>
</feature>
<dbReference type="InterPro" id="IPR000620">
    <property type="entry name" value="EamA_dom"/>
</dbReference>
<evidence type="ECO:0000313" key="7">
    <source>
        <dbReference type="EMBL" id="QOQ88119.1"/>
    </source>
</evidence>
<gene>
    <name evidence="7" type="ORF">IMC76_01925</name>
</gene>
<dbReference type="AlphaFoldDB" id="A0A7M1LHQ4"/>
<feature type="transmembrane region" description="Helical" evidence="5">
    <location>
        <begin position="30"/>
        <end position="47"/>
    </location>
</feature>
<feature type="domain" description="EamA" evidence="6">
    <location>
        <begin position="3"/>
        <end position="127"/>
    </location>
</feature>
<dbReference type="Proteomes" id="UP000594749">
    <property type="component" value="Chromosome"/>
</dbReference>
<reference evidence="7 8" key="1">
    <citation type="submission" date="2020-10" db="EMBL/GenBank/DDBJ databases">
        <title>Campylobacter and Helicobacter PacBio genomes.</title>
        <authorList>
            <person name="Lane C."/>
        </authorList>
    </citation>
    <scope>NUCLEOTIDE SEQUENCE [LARGE SCALE GENOMIC DNA]</scope>
    <source>
        <strain evidence="7 8">2016D-0077</strain>
    </source>
</reference>